<dbReference type="Pfam" id="PF12773">
    <property type="entry name" value="DZR"/>
    <property type="match status" value="1"/>
</dbReference>
<feature type="transmembrane region" description="Helical" evidence="1">
    <location>
        <begin position="6"/>
        <end position="25"/>
    </location>
</feature>
<proteinExistence type="predicted"/>
<evidence type="ECO:0000259" key="2">
    <source>
        <dbReference type="Pfam" id="PF12773"/>
    </source>
</evidence>
<name>A0A1M5XMN3_9CLOT</name>
<keyword evidence="4" id="KW-1185">Reference proteome</keyword>
<dbReference type="InterPro" id="IPR025874">
    <property type="entry name" value="DZR"/>
</dbReference>
<dbReference type="Proteomes" id="UP000184447">
    <property type="component" value="Unassembled WGS sequence"/>
</dbReference>
<sequence>MDPVIWTLIAVLVPNLIGFIIYLVVRSGKKEELKCPGCGKSVDNEYVKCPYCGKMLKGTCSKCGKAVNPDWESCPYCSTNIDKSGFQYSEGFEDNISYANDINYSSSDYKKNKNNKGLKIIIGIFIALIVAFILMIVVSFVSFDSVSNVSVMEISEEVPTEVNQVLGKESKATMKSSYAYWDGTKGKSIQGKAGEKFILNYASVVKDGELPAMAVF</sequence>
<evidence type="ECO:0000256" key="1">
    <source>
        <dbReference type="SAM" id="Phobius"/>
    </source>
</evidence>
<evidence type="ECO:0000313" key="3">
    <source>
        <dbReference type="EMBL" id="SHI00808.1"/>
    </source>
</evidence>
<organism evidence="3 4">
    <name type="scientific">Clostridium grantii DSM 8605</name>
    <dbReference type="NCBI Taxonomy" id="1121316"/>
    <lineage>
        <taxon>Bacteria</taxon>
        <taxon>Bacillati</taxon>
        <taxon>Bacillota</taxon>
        <taxon>Clostridia</taxon>
        <taxon>Eubacteriales</taxon>
        <taxon>Clostridiaceae</taxon>
        <taxon>Clostridium</taxon>
    </lineage>
</organism>
<keyword evidence="1" id="KW-0472">Membrane</keyword>
<protein>
    <submittedName>
        <fullName evidence="3">Double zinc ribbon</fullName>
    </submittedName>
</protein>
<dbReference type="AlphaFoldDB" id="A0A1M5XMN3"/>
<feature type="domain" description="DZANK-type" evidence="2">
    <location>
        <begin position="35"/>
        <end position="77"/>
    </location>
</feature>
<accession>A0A1M5XMN3</accession>
<reference evidence="3 4" key="1">
    <citation type="submission" date="2016-11" db="EMBL/GenBank/DDBJ databases">
        <authorList>
            <person name="Jaros S."/>
            <person name="Januszkiewicz K."/>
            <person name="Wedrychowicz H."/>
        </authorList>
    </citation>
    <scope>NUCLEOTIDE SEQUENCE [LARGE SCALE GENOMIC DNA]</scope>
    <source>
        <strain evidence="3 4">DSM 8605</strain>
    </source>
</reference>
<gene>
    <name evidence="3" type="ORF">SAMN02745207_03769</name>
</gene>
<dbReference type="EMBL" id="FQXM01000032">
    <property type="protein sequence ID" value="SHI00808.1"/>
    <property type="molecule type" value="Genomic_DNA"/>
</dbReference>
<dbReference type="STRING" id="1121316.SAMN02745207_03769"/>
<feature type="transmembrane region" description="Helical" evidence="1">
    <location>
        <begin position="120"/>
        <end position="143"/>
    </location>
</feature>
<evidence type="ECO:0000313" key="4">
    <source>
        <dbReference type="Proteomes" id="UP000184447"/>
    </source>
</evidence>
<dbReference type="OrthoDB" id="122883at2"/>
<keyword evidence="1" id="KW-0812">Transmembrane</keyword>
<keyword evidence="1" id="KW-1133">Transmembrane helix</keyword>
<dbReference type="RefSeq" id="WP_073340603.1">
    <property type="nucleotide sequence ID" value="NZ_FQXM01000032.1"/>
</dbReference>